<evidence type="ECO:0000259" key="4">
    <source>
        <dbReference type="Pfam" id="PF00171"/>
    </source>
</evidence>
<dbReference type="InterPro" id="IPR016161">
    <property type="entry name" value="Ald_DH/histidinol_DH"/>
</dbReference>
<dbReference type="SUPFAM" id="SSF53720">
    <property type="entry name" value="ALDH-like"/>
    <property type="match status" value="1"/>
</dbReference>
<feature type="domain" description="Aldehyde dehydrogenase" evidence="4">
    <location>
        <begin position="3"/>
        <end position="447"/>
    </location>
</feature>
<dbReference type="InterPro" id="IPR044148">
    <property type="entry name" value="ALDH_GabD1-like"/>
</dbReference>
<dbReference type="EMBL" id="FQWQ01000002">
    <property type="protein sequence ID" value="SHH27843.1"/>
    <property type="molecule type" value="Genomic_DNA"/>
</dbReference>
<evidence type="ECO:0000313" key="6">
    <source>
        <dbReference type="Proteomes" id="UP000184212"/>
    </source>
</evidence>
<dbReference type="InterPro" id="IPR016162">
    <property type="entry name" value="Ald_DH_N"/>
</dbReference>
<accession>A0A1M5RPQ7</accession>
<dbReference type="InterPro" id="IPR016163">
    <property type="entry name" value="Ald_DH_C"/>
</dbReference>
<keyword evidence="2" id="KW-0521">NADP</keyword>
<keyword evidence="3" id="KW-0560">Oxidoreductase</keyword>
<keyword evidence="6" id="KW-1185">Reference proteome</keyword>
<organism evidence="5 6">
    <name type="scientific">Chryseolinea serpens</name>
    <dbReference type="NCBI Taxonomy" id="947013"/>
    <lineage>
        <taxon>Bacteria</taxon>
        <taxon>Pseudomonadati</taxon>
        <taxon>Bacteroidota</taxon>
        <taxon>Cytophagia</taxon>
        <taxon>Cytophagales</taxon>
        <taxon>Fulvivirgaceae</taxon>
        <taxon>Chryseolinea</taxon>
    </lineage>
</organism>
<protein>
    <submittedName>
        <fullName evidence="5">Succinate-semialdehyde dehydrogenase / glutarate-semialdehyde dehydrogenase</fullName>
    </submittedName>
</protein>
<dbReference type="GO" id="GO:0004777">
    <property type="term" value="F:succinate-semialdehyde dehydrogenase (NAD+) activity"/>
    <property type="evidence" value="ECO:0007669"/>
    <property type="project" value="TreeGrafter"/>
</dbReference>
<dbReference type="CDD" id="cd07100">
    <property type="entry name" value="ALDH_SSADH1_GabD1"/>
    <property type="match status" value="1"/>
</dbReference>
<dbReference type="FunFam" id="3.40.309.10:FF:000009">
    <property type="entry name" value="Aldehyde dehydrogenase A"/>
    <property type="match status" value="1"/>
</dbReference>
<dbReference type="Pfam" id="PF00171">
    <property type="entry name" value="Aldedh"/>
    <property type="match status" value="1"/>
</dbReference>
<gene>
    <name evidence="5" type="ORF">SAMN04488109_3490</name>
</gene>
<dbReference type="OrthoDB" id="9762913at2"/>
<dbReference type="PANTHER" id="PTHR43217">
    <property type="entry name" value="SUCCINATE SEMIALDEHYDE DEHYDROGENASE [NAD(P)+] SAD"/>
    <property type="match status" value="1"/>
</dbReference>
<evidence type="ECO:0000256" key="3">
    <source>
        <dbReference type="ARBA" id="ARBA00023002"/>
    </source>
</evidence>
<dbReference type="FunFam" id="3.40.605.10:FF:000012">
    <property type="entry name" value="NAD-dependent succinate-semialdehyde dehydrogenase"/>
    <property type="match status" value="1"/>
</dbReference>
<reference evidence="5 6" key="1">
    <citation type="submission" date="2016-11" db="EMBL/GenBank/DDBJ databases">
        <authorList>
            <person name="Jaros S."/>
            <person name="Januszkiewicz K."/>
            <person name="Wedrychowicz H."/>
        </authorList>
    </citation>
    <scope>NUCLEOTIDE SEQUENCE [LARGE SCALE GENOMIC DNA]</scope>
    <source>
        <strain evidence="5 6">DSM 24574</strain>
    </source>
</reference>
<comment type="similarity">
    <text evidence="1">Belongs to the aldehyde dehydrogenase family.</text>
</comment>
<dbReference type="Gene3D" id="3.40.309.10">
    <property type="entry name" value="Aldehyde Dehydrogenase, Chain A, domain 2"/>
    <property type="match status" value="1"/>
</dbReference>
<dbReference type="AlphaFoldDB" id="A0A1M5RPQ7"/>
<evidence type="ECO:0000256" key="2">
    <source>
        <dbReference type="ARBA" id="ARBA00022857"/>
    </source>
</evidence>
<name>A0A1M5RPQ7_9BACT</name>
<evidence type="ECO:0000313" key="5">
    <source>
        <dbReference type="EMBL" id="SHH27843.1"/>
    </source>
</evidence>
<dbReference type="Proteomes" id="UP000184212">
    <property type="component" value="Unassembled WGS sequence"/>
</dbReference>
<sequence>MLRSINPFDQSVVGEFQPMDASTVQKKLDTAGKAYQSWKRTTFIERATLMQKAAVLLRANKEEYARTITLEMGKVIGEARAEIEKSAGACEFFANNAEKFLADQIIATDARRSLVSHHPTGAILAVMPWNFPFWQVIRFAAPALMAGNVGLLKHASTVSKCSLLLEKVFREAGFPDGVFQSLLIDNKVIESVLESDVVQGVALTGSEFAGSQVAAIAGKHIKRTVLELGGSDPFIVLADADLEKTAKIATQSRMQNAGQSCISAKRFIVVEQVKEEFLSRFAENIKALRQGDPFDGNISMGPVARVDLAESLEKQLNASVKLGARLVTGGQRQQANVQPILLDNVKPGIPAFDEETFGPLAAVITARTEEEAVQLANASRYGLGASIWTKDIERGERLAREVESGSVFINALMKSDQRLPFGGIKKSGYGRELSEAGIKEFVNVKTISIA</sequence>
<dbReference type="PANTHER" id="PTHR43217:SF1">
    <property type="entry name" value="SUCCINATE SEMIALDEHYDE DEHYDROGENASE [NAD(P)+] SAD"/>
    <property type="match status" value="1"/>
</dbReference>
<dbReference type="Gene3D" id="3.40.605.10">
    <property type="entry name" value="Aldehyde Dehydrogenase, Chain A, domain 1"/>
    <property type="match status" value="1"/>
</dbReference>
<dbReference type="GO" id="GO:0004030">
    <property type="term" value="F:aldehyde dehydrogenase [NAD(P)+] activity"/>
    <property type="evidence" value="ECO:0007669"/>
    <property type="project" value="InterPro"/>
</dbReference>
<proteinExistence type="inferred from homology"/>
<dbReference type="InterPro" id="IPR015590">
    <property type="entry name" value="Aldehyde_DH_dom"/>
</dbReference>
<dbReference type="InterPro" id="IPR047110">
    <property type="entry name" value="GABD/Sad-like"/>
</dbReference>
<dbReference type="STRING" id="947013.SAMN04488109_3490"/>
<dbReference type="RefSeq" id="WP_073136405.1">
    <property type="nucleotide sequence ID" value="NZ_FQWQ01000002.1"/>
</dbReference>
<evidence type="ECO:0000256" key="1">
    <source>
        <dbReference type="ARBA" id="ARBA00009986"/>
    </source>
</evidence>